<evidence type="ECO:0000256" key="4">
    <source>
        <dbReference type="ARBA" id="ARBA00022753"/>
    </source>
</evidence>
<evidence type="ECO:0000256" key="3">
    <source>
        <dbReference type="ARBA" id="ARBA00022448"/>
    </source>
</evidence>
<dbReference type="GO" id="GO:0000813">
    <property type="term" value="C:ESCRT I complex"/>
    <property type="evidence" value="ECO:0007669"/>
    <property type="project" value="TreeGrafter"/>
</dbReference>
<keyword evidence="7" id="KW-0175">Coiled coil</keyword>
<evidence type="ECO:0000313" key="10">
    <source>
        <dbReference type="Proteomes" id="UP000027073"/>
    </source>
</evidence>
<dbReference type="GO" id="GO:0043162">
    <property type="term" value="P:ubiquitin-dependent protein catabolic process via the multivesicular body sorting pathway"/>
    <property type="evidence" value="ECO:0007669"/>
    <property type="project" value="TreeGrafter"/>
</dbReference>
<accession>A0A067P2B1</accession>
<dbReference type="SUPFAM" id="SSF140111">
    <property type="entry name" value="Endosomal sorting complex assembly domain"/>
    <property type="match status" value="1"/>
</dbReference>
<dbReference type="GO" id="GO:0006623">
    <property type="term" value="P:protein targeting to vacuole"/>
    <property type="evidence" value="ECO:0007669"/>
    <property type="project" value="TreeGrafter"/>
</dbReference>
<reference evidence="10" key="1">
    <citation type="journal article" date="2014" name="Proc. Natl. Acad. Sci. U.S.A.">
        <title>Extensive sampling of basidiomycete genomes demonstrates inadequacy of the white-rot/brown-rot paradigm for wood decay fungi.</title>
        <authorList>
            <person name="Riley R."/>
            <person name="Salamov A.A."/>
            <person name="Brown D.W."/>
            <person name="Nagy L.G."/>
            <person name="Floudas D."/>
            <person name="Held B.W."/>
            <person name="Levasseur A."/>
            <person name="Lombard V."/>
            <person name="Morin E."/>
            <person name="Otillar R."/>
            <person name="Lindquist E.A."/>
            <person name="Sun H."/>
            <person name="LaButti K.M."/>
            <person name="Schmutz J."/>
            <person name="Jabbour D."/>
            <person name="Luo H."/>
            <person name="Baker S.E."/>
            <person name="Pisabarro A.G."/>
            <person name="Walton J.D."/>
            <person name="Blanchette R.A."/>
            <person name="Henrissat B."/>
            <person name="Martin F."/>
            <person name="Cullen D."/>
            <person name="Hibbett D.S."/>
            <person name="Grigoriev I.V."/>
        </authorList>
    </citation>
    <scope>NUCLEOTIDE SEQUENCE [LARGE SCALE GENOMIC DNA]</scope>
    <source>
        <strain evidence="10">PC15</strain>
    </source>
</reference>
<evidence type="ECO:0000256" key="2">
    <source>
        <dbReference type="ARBA" id="ARBA00007617"/>
    </source>
</evidence>
<feature type="coiled-coil region" evidence="7">
    <location>
        <begin position="75"/>
        <end position="102"/>
    </location>
</feature>
<dbReference type="InterPro" id="IPR037202">
    <property type="entry name" value="ESCRT_assembly_dom"/>
</dbReference>
<comment type="subcellular location">
    <subcellularLocation>
        <location evidence="1">Endosome</location>
    </subcellularLocation>
</comment>
<dbReference type="InParanoid" id="A0A067P2B1"/>
<dbReference type="Gene3D" id="1.10.287.660">
    <property type="entry name" value="Helix hairpin bin"/>
    <property type="match status" value="1"/>
</dbReference>
<keyword evidence="4" id="KW-0967">Endosome</keyword>
<dbReference type="STRING" id="1137138.A0A067P2B1"/>
<dbReference type="EMBL" id="KL198004">
    <property type="protein sequence ID" value="KDQ33350.1"/>
    <property type="molecule type" value="Genomic_DNA"/>
</dbReference>
<sequence length="188" mass="21849">MNTQLLQDFPELSHLPREDLEDMLADPMYFQAVFYSLPRVKALYQAQRELGMANESLANKNLALQQDLYKLRSDTKNAFDEAKSLEARWKDLEREQREIYQRLTPQFLLMRLRHATTAQDELSETLASAFIASSPGHDAAGVSNASGTSNGRDVEEFVRDFKELRKVYHKRMMWADRWTSGQVAWRDD</sequence>
<evidence type="ECO:0000259" key="8">
    <source>
        <dbReference type="PROSITE" id="PS51314"/>
    </source>
</evidence>
<dbReference type="GO" id="GO:0006612">
    <property type="term" value="P:protein targeting to membrane"/>
    <property type="evidence" value="ECO:0007669"/>
    <property type="project" value="TreeGrafter"/>
</dbReference>
<dbReference type="InterPro" id="IPR009851">
    <property type="entry name" value="Mod_r"/>
</dbReference>
<evidence type="ECO:0000313" key="9">
    <source>
        <dbReference type="EMBL" id="KDQ33350.1"/>
    </source>
</evidence>
<gene>
    <name evidence="9" type="ORF">PLEOSDRAFT_1073617</name>
</gene>
<dbReference type="AlphaFoldDB" id="A0A067P2B1"/>
<dbReference type="Proteomes" id="UP000027073">
    <property type="component" value="Unassembled WGS sequence"/>
</dbReference>
<evidence type="ECO:0000256" key="5">
    <source>
        <dbReference type="ARBA" id="ARBA00022927"/>
    </source>
</evidence>
<evidence type="ECO:0000256" key="6">
    <source>
        <dbReference type="PROSITE-ProRule" id="PRU00646"/>
    </source>
</evidence>
<dbReference type="Pfam" id="PF07200">
    <property type="entry name" value="Mod_r"/>
    <property type="match status" value="1"/>
</dbReference>
<name>A0A067P2B1_PLEO1</name>
<comment type="similarity">
    <text evidence="2">Belongs to the VPS37 family.</text>
</comment>
<dbReference type="HOGENOM" id="CLU_087365_1_0_1"/>
<organism evidence="9 10">
    <name type="scientific">Pleurotus ostreatus (strain PC15)</name>
    <name type="common">Oyster mushroom</name>
    <dbReference type="NCBI Taxonomy" id="1137138"/>
    <lineage>
        <taxon>Eukaryota</taxon>
        <taxon>Fungi</taxon>
        <taxon>Dikarya</taxon>
        <taxon>Basidiomycota</taxon>
        <taxon>Agaricomycotina</taxon>
        <taxon>Agaricomycetes</taxon>
        <taxon>Agaricomycetidae</taxon>
        <taxon>Agaricales</taxon>
        <taxon>Pleurotineae</taxon>
        <taxon>Pleurotaceae</taxon>
        <taxon>Pleurotus</taxon>
    </lineage>
</organism>
<proteinExistence type="inferred from homology"/>
<dbReference type="PROSITE" id="PS51314">
    <property type="entry name" value="VPS37_C"/>
    <property type="match status" value="1"/>
</dbReference>
<keyword evidence="3 6" id="KW-0813">Transport</keyword>
<feature type="domain" description="VPS37 C-terminal" evidence="8">
    <location>
        <begin position="86"/>
        <end position="188"/>
    </location>
</feature>
<protein>
    <recommendedName>
        <fullName evidence="8">VPS37 C-terminal domain-containing protein</fullName>
    </recommendedName>
</protein>
<dbReference type="InterPro" id="IPR029012">
    <property type="entry name" value="Helix_hairpin_bin_sf"/>
</dbReference>
<dbReference type="VEuPathDB" id="FungiDB:PLEOSDRAFT_1073617"/>
<dbReference type="PANTHER" id="PTHR13678">
    <property type="entry name" value="VACUOLAR PROTEIN SORTING-ASSOCIATED PROTEIN 37"/>
    <property type="match status" value="1"/>
</dbReference>
<dbReference type="OrthoDB" id="10260857at2759"/>
<evidence type="ECO:0000256" key="7">
    <source>
        <dbReference type="SAM" id="Coils"/>
    </source>
</evidence>
<keyword evidence="5 6" id="KW-0653">Protein transport</keyword>
<dbReference type="PANTHER" id="PTHR13678:SF2">
    <property type="entry name" value="VACUOLAR PROTEIN SORTING-ASSOCIATED PROTEIN 37A"/>
    <property type="match status" value="1"/>
</dbReference>
<evidence type="ECO:0000256" key="1">
    <source>
        <dbReference type="ARBA" id="ARBA00004177"/>
    </source>
</evidence>